<name>A0ACC2WRH3_9TREE</name>
<dbReference type="EMBL" id="JASBWR010000002">
    <property type="protein sequence ID" value="KAJ9113441.1"/>
    <property type="molecule type" value="Genomic_DNA"/>
</dbReference>
<evidence type="ECO:0000313" key="2">
    <source>
        <dbReference type="Proteomes" id="UP001241377"/>
    </source>
</evidence>
<keyword evidence="2" id="KW-1185">Reference proteome</keyword>
<reference evidence="1" key="1">
    <citation type="submission" date="2023-04" db="EMBL/GenBank/DDBJ databases">
        <title>Draft Genome sequencing of Naganishia species isolated from polar environments using Oxford Nanopore Technology.</title>
        <authorList>
            <person name="Leo P."/>
            <person name="Venkateswaran K."/>
        </authorList>
    </citation>
    <scope>NUCLEOTIDE SEQUENCE</scope>
    <source>
        <strain evidence="1">MNA-CCFEE 5261</strain>
    </source>
</reference>
<evidence type="ECO:0000313" key="1">
    <source>
        <dbReference type="EMBL" id="KAJ9113441.1"/>
    </source>
</evidence>
<sequence>METLYIRNLNEKVSVNTLRRLLESIFAKFGEVLQITANKNIKMKGQAFVTFANKLQSAAAMEKLQLYELFQKPIEISYAKKNSDQYFIAVKKDTETVEKRKNEKAKRELTLANKRKVQNDEPDFAAAPEPIKKKIKIEDWKLLPPNNVLLLQNTTVDLNDVLQAFFGSFPGFINTRFVKALNLSFIEFESEELSTKCLQGTTKEDILKLGPEAVLTYAKK</sequence>
<comment type="caution">
    <text evidence="1">The sequence shown here is derived from an EMBL/GenBank/DDBJ whole genome shotgun (WGS) entry which is preliminary data.</text>
</comment>
<proteinExistence type="predicted"/>
<accession>A0ACC2WRH3</accession>
<protein>
    <submittedName>
        <fullName evidence="1">Uncharacterized protein</fullName>
    </submittedName>
</protein>
<dbReference type="Proteomes" id="UP001241377">
    <property type="component" value="Unassembled WGS sequence"/>
</dbReference>
<gene>
    <name evidence="1" type="ORF">QFC19_000361</name>
</gene>
<organism evidence="1 2">
    <name type="scientific">Naganishia cerealis</name>
    <dbReference type="NCBI Taxonomy" id="610337"/>
    <lineage>
        <taxon>Eukaryota</taxon>
        <taxon>Fungi</taxon>
        <taxon>Dikarya</taxon>
        <taxon>Basidiomycota</taxon>
        <taxon>Agaricomycotina</taxon>
        <taxon>Tremellomycetes</taxon>
        <taxon>Filobasidiales</taxon>
        <taxon>Filobasidiaceae</taxon>
        <taxon>Naganishia</taxon>
    </lineage>
</organism>